<keyword evidence="2" id="KW-1185">Reference proteome</keyword>
<accession>A0A364P184</accession>
<reference evidence="1 2" key="1">
    <citation type="submission" date="2017-11" db="EMBL/GenBank/DDBJ databases">
        <title>Draft genome sequence of magnetotactic bacterium Magnetospirillum kuznetsovii LBB-42.</title>
        <authorList>
            <person name="Grouzdev D.S."/>
            <person name="Rysina M.S."/>
            <person name="Baslerov R.V."/>
            <person name="Koziaeva V."/>
        </authorList>
    </citation>
    <scope>NUCLEOTIDE SEQUENCE [LARGE SCALE GENOMIC DNA]</scope>
    <source>
        <strain evidence="1 2">LBB-42</strain>
    </source>
</reference>
<name>A0A364P184_9PROT</name>
<gene>
    <name evidence="1" type="ORF">CU669_02795</name>
</gene>
<dbReference type="Proteomes" id="UP000251075">
    <property type="component" value="Unassembled WGS sequence"/>
</dbReference>
<comment type="caution">
    <text evidence="1">The sequence shown here is derived from an EMBL/GenBank/DDBJ whole genome shotgun (WGS) entry which is preliminary data.</text>
</comment>
<organism evidence="1 2">
    <name type="scientific">Paramagnetospirillum kuznetsovii</name>
    <dbReference type="NCBI Taxonomy" id="2053833"/>
    <lineage>
        <taxon>Bacteria</taxon>
        <taxon>Pseudomonadati</taxon>
        <taxon>Pseudomonadota</taxon>
        <taxon>Alphaproteobacteria</taxon>
        <taxon>Rhodospirillales</taxon>
        <taxon>Magnetospirillaceae</taxon>
        <taxon>Paramagnetospirillum</taxon>
    </lineage>
</organism>
<evidence type="ECO:0000313" key="2">
    <source>
        <dbReference type="Proteomes" id="UP000251075"/>
    </source>
</evidence>
<protein>
    <recommendedName>
        <fullName evidence="3">ABC-type transport auxiliary lipoprotein component domain-containing protein</fullName>
    </recommendedName>
</protein>
<sequence length="268" mass="27214">MVAAFFLLTACGDIPQPFRHEGLNHAVAPSAGRGIVVRPLDDSARSVQLAEAVVRKLLEVEIPASTRPVVAGAWVIAAQAEPGPTATALHWTLTRSDGEELGGVDQSIPAGPWGRATPRTLDLIAAEVVDKLSGALTGGAMGKAEAAPVTAGPTVQLLALGGLPGDGDKALWAAMRRMLDSGGLRLVEGEADFRVRGQVTVSPGTPGEEILAVAWTVMGRDGQALGTAAQQGGVPKGRLSGAWGGLASDIAAGGADGVMEIIRAAFGK</sequence>
<evidence type="ECO:0000313" key="1">
    <source>
        <dbReference type="EMBL" id="RAU23109.1"/>
    </source>
</evidence>
<dbReference type="EMBL" id="PGTO01000002">
    <property type="protein sequence ID" value="RAU23109.1"/>
    <property type="molecule type" value="Genomic_DNA"/>
</dbReference>
<proteinExistence type="predicted"/>
<dbReference type="OrthoDB" id="7342198at2"/>
<evidence type="ECO:0008006" key="3">
    <source>
        <dbReference type="Google" id="ProtNLM"/>
    </source>
</evidence>
<dbReference type="AlphaFoldDB" id="A0A364P184"/>